<evidence type="ECO:0000313" key="2">
    <source>
        <dbReference type="EMBL" id="MFC6165369.1"/>
    </source>
</evidence>
<protein>
    <recommendedName>
        <fullName evidence="4">Lipoprotein</fullName>
    </recommendedName>
</protein>
<feature type="signal peptide" evidence="1">
    <location>
        <begin position="1"/>
        <end position="27"/>
    </location>
</feature>
<feature type="chain" id="PRO_5046753638" description="Lipoprotein" evidence="1">
    <location>
        <begin position="28"/>
        <end position="168"/>
    </location>
</feature>
<dbReference type="EMBL" id="JBHSSD010000049">
    <property type="protein sequence ID" value="MFC6165369.1"/>
    <property type="molecule type" value="Genomic_DNA"/>
</dbReference>
<proteinExistence type="predicted"/>
<keyword evidence="1" id="KW-0732">Signal</keyword>
<evidence type="ECO:0000313" key="3">
    <source>
        <dbReference type="Proteomes" id="UP001596253"/>
    </source>
</evidence>
<organism evidence="2 3">
    <name type="scientific">Lactiplantibacillus dongliensis</name>
    <dbReference type="NCBI Taxonomy" id="2559919"/>
    <lineage>
        <taxon>Bacteria</taxon>
        <taxon>Bacillati</taxon>
        <taxon>Bacillota</taxon>
        <taxon>Bacilli</taxon>
        <taxon>Lactobacillales</taxon>
        <taxon>Lactobacillaceae</taxon>
        <taxon>Lactiplantibacillus</taxon>
    </lineage>
</organism>
<name>A0ABW1R884_9LACO</name>
<dbReference type="RefSeq" id="WP_137641249.1">
    <property type="nucleotide sequence ID" value="NZ_BJDK01000046.1"/>
</dbReference>
<keyword evidence="3" id="KW-1185">Reference proteome</keyword>
<sequence>MKKLRGTLAVTLLLVLGLAGCQSVAKGAFKPEQSVKSVQSAAPSVTAVNKVQTSDYLGRWVNHSKEIALYLNKQETIALFQTDHQTIHGQFKLKLGDNDQATLTQGQLGTAQLTLSNATTMTLKHGKTTLKLMKDTGWSPQHGAIPTSAKIALKASTLATPTPLKPAY</sequence>
<evidence type="ECO:0008006" key="4">
    <source>
        <dbReference type="Google" id="ProtNLM"/>
    </source>
</evidence>
<gene>
    <name evidence="2" type="ORF">ACFP3T_11855</name>
</gene>
<dbReference type="PROSITE" id="PS51257">
    <property type="entry name" value="PROKAR_LIPOPROTEIN"/>
    <property type="match status" value="1"/>
</dbReference>
<dbReference type="Proteomes" id="UP001596253">
    <property type="component" value="Unassembled WGS sequence"/>
</dbReference>
<evidence type="ECO:0000256" key="1">
    <source>
        <dbReference type="SAM" id="SignalP"/>
    </source>
</evidence>
<reference evidence="3" key="1">
    <citation type="journal article" date="2019" name="Int. J. Syst. Evol. Microbiol.">
        <title>The Global Catalogue of Microorganisms (GCM) 10K type strain sequencing project: providing services to taxonomists for standard genome sequencing and annotation.</title>
        <authorList>
            <consortium name="The Broad Institute Genomics Platform"/>
            <consortium name="The Broad Institute Genome Sequencing Center for Infectious Disease"/>
            <person name="Wu L."/>
            <person name="Ma J."/>
        </authorList>
    </citation>
    <scope>NUCLEOTIDE SEQUENCE [LARGE SCALE GENOMIC DNA]</scope>
    <source>
        <strain evidence="3">CCM 8932</strain>
    </source>
</reference>
<comment type="caution">
    <text evidence="2">The sequence shown here is derived from an EMBL/GenBank/DDBJ whole genome shotgun (WGS) entry which is preliminary data.</text>
</comment>
<accession>A0ABW1R884</accession>